<dbReference type="RefSeq" id="WP_376802715.1">
    <property type="nucleotide sequence ID" value="NZ_DBNB01000036.1"/>
</dbReference>
<dbReference type="Pfam" id="PF01171">
    <property type="entry name" value="ATP_bind_3"/>
    <property type="match status" value="1"/>
</dbReference>
<comment type="similarity">
    <text evidence="6">Belongs to the tRNA(Ile)-lysidine synthase family.</text>
</comment>
<comment type="function">
    <text evidence="6">Ligates lysine onto the cytidine present at position 34 of the AUA codon-specific tRNA(Ile) that contains the anticodon CAU, in an ATP-dependent manner. Cytidine is converted to lysidine, thus changing the amino acid specificity of the tRNA from methionine to isoleucine.</text>
</comment>
<accession>A0A1W9I4A5</accession>
<dbReference type="EMBL" id="LWDL01000003">
    <property type="protein sequence ID" value="OQW54447.1"/>
    <property type="molecule type" value="Genomic_DNA"/>
</dbReference>
<sequence length="331" mass="36798">MQAADYPPFAADELDRLFASFSDLERILIAVSGGSDSMALLDLLVRWRAALTAGPALVAATVDHRLRAASRQESLAVARFCTTLGVPHRILAWQGDKPDHGLPAAAREARYDLLQREGTRIGAARVVTAHTLDDQAETVLMRLARGSGLRGLAAMRACVEIQGLRIARPLLAVRRERLRAHLSRHGIAWQDDPTNKDENYLRPRLRRLMPLLAAEGLTAERLAEIARKLGRADEAIKHYAGALERLHDSAGRLERIAYRAAPQEVRLRYLAARISLTGGEPLPPPERQLTALDEQLCDEMAVKVRRTLGFSIISAGRRYLRITVEKKSERR</sequence>
<dbReference type="InterPro" id="IPR012094">
    <property type="entry name" value="tRNA_Ile_lys_synt"/>
</dbReference>
<dbReference type="GO" id="GO:0005737">
    <property type="term" value="C:cytoplasm"/>
    <property type="evidence" value="ECO:0007669"/>
    <property type="project" value="UniProtKB-SubCell"/>
</dbReference>
<comment type="subcellular location">
    <subcellularLocation>
        <location evidence="6">Cytoplasm</location>
    </subcellularLocation>
</comment>
<reference evidence="8 9" key="1">
    <citation type="journal article" date="2017" name="Water Res.">
        <title>Comammox in drinking water systems.</title>
        <authorList>
            <person name="Wang Y."/>
            <person name="Ma L."/>
            <person name="Mao Y."/>
            <person name="Jiang X."/>
            <person name="Xia Y."/>
            <person name="Yu K."/>
            <person name="Li B."/>
            <person name="Zhang T."/>
        </authorList>
    </citation>
    <scope>NUCLEOTIDE SEQUENCE [LARGE SCALE GENOMIC DNA]</scope>
    <source>
        <strain evidence="8">SG_bin8</strain>
    </source>
</reference>
<dbReference type="PANTHER" id="PTHR43033">
    <property type="entry name" value="TRNA(ILE)-LYSIDINE SYNTHASE-RELATED"/>
    <property type="match status" value="1"/>
</dbReference>
<evidence type="ECO:0000256" key="5">
    <source>
        <dbReference type="ARBA" id="ARBA00048539"/>
    </source>
</evidence>
<dbReference type="GO" id="GO:0005524">
    <property type="term" value="F:ATP binding"/>
    <property type="evidence" value="ECO:0007669"/>
    <property type="project" value="UniProtKB-UniRule"/>
</dbReference>
<keyword evidence="2 6" id="KW-0819">tRNA processing</keyword>
<dbReference type="InterPro" id="IPR014729">
    <property type="entry name" value="Rossmann-like_a/b/a_fold"/>
</dbReference>
<protein>
    <recommendedName>
        <fullName evidence="6">tRNA(Ile)-lysidine synthase</fullName>
        <ecNumber evidence="6">6.3.4.19</ecNumber>
    </recommendedName>
    <alternativeName>
        <fullName evidence="6">tRNA(Ile)-2-lysyl-cytidine synthase</fullName>
    </alternativeName>
    <alternativeName>
        <fullName evidence="6">tRNA(Ile)-lysidine synthetase</fullName>
    </alternativeName>
</protein>
<keyword evidence="4 6" id="KW-0067">ATP-binding</keyword>
<dbReference type="Gene3D" id="3.40.50.620">
    <property type="entry name" value="HUPs"/>
    <property type="match status" value="1"/>
</dbReference>
<evidence type="ECO:0000313" key="8">
    <source>
        <dbReference type="EMBL" id="OQW54447.1"/>
    </source>
</evidence>
<evidence type="ECO:0000259" key="7">
    <source>
        <dbReference type="Pfam" id="PF01171"/>
    </source>
</evidence>
<evidence type="ECO:0000256" key="4">
    <source>
        <dbReference type="ARBA" id="ARBA00022840"/>
    </source>
</evidence>
<gene>
    <name evidence="6" type="primary">tilS</name>
    <name evidence="8" type="ORF">A4S15_04330</name>
</gene>
<dbReference type="PANTHER" id="PTHR43033:SF1">
    <property type="entry name" value="TRNA(ILE)-LYSIDINE SYNTHASE-RELATED"/>
    <property type="match status" value="1"/>
</dbReference>
<dbReference type="SUPFAM" id="SSF52402">
    <property type="entry name" value="Adenine nucleotide alpha hydrolases-like"/>
    <property type="match status" value="1"/>
</dbReference>
<dbReference type="InterPro" id="IPR011063">
    <property type="entry name" value="TilS/TtcA_N"/>
</dbReference>
<keyword evidence="6" id="KW-0963">Cytoplasm</keyword>
<evidence type="ECO:0000256" key="3">
    <source>
        <dbReference type="ARBA" id="ARBA00022741"/>
    </source>
</evidence>
<dbReference type="GO" id="GO:0032267">
    <property type="term" value="F:tRNA(Ile)-lysidine synthase activity"/>
    <property type="evidence" value="ECO:0007669"/>
    <property type="project" value="UniProtKB-EC"/>
</dbReference>
<keyword evidence="3 6" id="KW-0547">Nucleotide-binding</keyword>
<comment type="caution">
    <text evidence="8">The sequence shown here is derived from an EMBL/GenBank/DDBJ whole genome shotgun (WGS) entry which is preliminary data.</text>
</comment>
<comment type="catalytic activity">
    <reaction evidence="5 6">
        <text>cytidine(34) in tRNA(Ile2) + L-lysine + ATP = lysidine(34) in tRNA(Ile2) + AMP + diphosphate + H(+)</text>
        <dbReference type="Rhea" id="RHEA:43744"/>
        <dbReference type="Rhea" id="RHEA-COMP:10625"/>
        <dbReference type="Rhea" id="RHEA-COMP:10670"/>
        <dbReference type="ChEBI" id="CHEBI:15378"/>
        <dbReference type="ChEBI" id="CHEBI:30616"/>
        <dbReference type="ChEBI" id="CHEBI:32551"/>
        <dbReference type="ChEBI" id="CHEBI:33019"/>
        <dbReference type="ChEBI" id="CHEBI:82748"/>
        <dbReference type="ChEBI" id="CHEBI:83665"/>
        <dbReference type="ChEBI" id="CHEBI:456215"/>
        <dbReference type="EC" id="6.3.4.19"/>
    </reaction>
</comment>
<evidence type="ECO:0000313" key="9">
    <source>
        <dbReference type="Proteomes" id="UP000192872"/>
    </source>
</evidence>
<dbReference type="STRING" id="1827387.A4S15_04330"/>
<name>A0A1W9I4A5_9HYPH</name>
<evidence type="ECO:0000256" key="2">
    <source>
        <dbReference type="ARBA" id="ARBA00022694"/>
    </source>
</evidence>
<feature type="domain" description="tRNA(Ile)-lysidine/2-thiocytidine synthase N-terminal" evidence="7">
    <location>
        <begin position="27"/>
        <end position="207"/>
    </location>
</feature>
<dbReference type="InterPro" id="IPR012795">
    <property type="entry name" value="tRNA_Ile_lys_synt_N"/>
</dbReference>
<dbReference type="NCBIfam" id="TIGR02432">
    <property type="entry name" value="lysidine_TilS_N"/>
    <property type="match status" value="1"/>
</dbReference>
<dbReference type="CDD" id="cd01992">
    <property type="entry name" value="TilS_N"/>
    <property type="match status" value="1"/>
</dbReference>
<comment type="domain">
    <text evidence="6">The N-terminal region contains the highly conserved SGGXDS motif, predicted to be a P-loop motif involved in ATP binding.</text>
</comment>
<feature type="binding site" evidence="6">
    <location>
        <begin position="32"/>
        <end position="37"/>
    </location>
    <ligand>
        <name>ATP</name>
        <dbReference type="ChEBI" id="CHEBI:30616"/>
    </ligand>
</feature>
<organism evidence="8 9">
    <name type="scientific">Candidatus Raskinella chloraquaticus</name>
    <dbReference type="NCBI Taxonomy" id="1951219"/>
    <lineage>
        <taxon>Bacteria</taxon>
        <taxon>Pseudomonadati</taxon>
        <taxon>Pseudomonadota</taxon>
        <taxon>Alphaproteobacteria</taxon>
        <taxon>Hyphomicrobiales</taxon>
        <taxon>Phreatobacteraceae</taxon>
        <taxon>Candidatus Raskinella</taxon>
    </lineage>
</organism>
<proteinExistence type="inferred from homology"/>
<dbReference type="GO" id="GO:0006400">
    <property type="term" value="P:tRNA modification"/>
    <property type="evidence" value="ECO:0007669"/>
    <property type="project" value="UniProtKB-UniRule"/>
</dbReference>
<dbReference type="HAMAP" id="MF_01161">
    <property type="entry name" value="tRNA_Ile_lys_synt"/>
    <property type="match status" value="1"/>
</dbReference>
<evidence type="ECO:0000256" key="1">
    <source>
        <dbReference type="ARBA" id="ARBA00022598"/>
    </source>
</evidence>
<dbReference type="EC" id="6.3.4.19" evidence="6"/>
<keyword evidence="1 6" id="KW-0436">Ligase</keyword>
<dbReference type="AlphaFoldDB" id="A0A1W9I4A5"/>
<dbReference type="Proteomes" id="UP000192872">
    <property type="component" value="Unassembled WGS sequence"/>
</dbReference>
<evidence type="ECO:0000256" key="6">
    <source>
        <dbReference type="HAMAP-Rule" id="MF_01161"/>
    </source>
</evidence>